<dbReference type="InterPro" id="IPR000073">
    <property type="entry name" value="AB_hydrolase_1"/>
</dbReference>
<evidence type="ECO:0000256" key="9">
    <source>
        <dbReference type="ARBA" id="ARBA00048504"/>
    </source>
</evidence>
<dbReference type="GO" id="GO:0052689">
    <property type="term" value="F:carboxylic ester hydrolase activity"/>
    <property type="evidence" value="ECO:0007669"/>
    <property type="project" value="TreeGrafter"/>
</dbReference>
<proteinExistence type="inferred from homology"/>
<evidence type="ECO:0000256" key="2">
    <source>
        <dbReference type="ARBA" id="ARBA00022801"/>
    </source>
</evidence>
<reference evidence="13" key="1">
    <citation type="submission" date="2022-01" db="EMBL/GenBank/DDBJ databases">
        <authorList>
            <person name="King R."/>
        </authorList>
    </citation>
    <scope>NUCLEOTIDE SEQUENCE</scope>
</reference>
<comment type="catalytic activity">
    <reaction evidence="9">
        <text>1,2-didecanoylglycerol + H2O = decanoylglycerol + decanoate + H(+)</text>
        <dbReference type="Rhea" id="RHEA:48596"/>
        <dbReference type="ChEBI" id="CHEBI:11152"/>
        <dbReference type="ChEBI" id="CHEBI:15377"/>
        <dbReference type="ChEBI" id="CHEBI:15378"/>
        <dbReference type="ChEBI" id="CHEBI:27689"/>
        <dbReference type="ChEBI" id="CHEBI:90605"/>
    </reaction>
</comment>
<dbReference type="Gene3D" id="3.40.50.1820">
    <property type="entry name" value="alpha/beta hydrolase"/>
    <property type="match status" value="1"/>
</dbReference>
<dbReference type="Pfam" id="PF00561">
    <property type="entry name" value="Abhydrolase_1"/>
    <property type="match status" value="1"/>
</dbReference>
<evidence type="ECO:0000256" key="5">
    <source>
        <dbReference type="ARBA" id="ARBA00043667"/>
    </source>
</evidence>
<evidence type="ECO:0000256" key="10">
    <source>
        <dbReference type="ARBA" id="ARBA00048513"/>
    </source>
</evidence>
<dbReference type="EMBL" id="OU896717">
    <property type="protein sequence ID" value="CAG9815156.1"/>
    <property type="molecule type" value="Genomic_DNA"/>
</dbReference>
<dbReference type="OrthoDB" id="8119704at2759"/>
<keyword evidence="14" id="KW-1185">Reference proteome</keyword>
<comment type="catalytic activity">
    <reaction evidence="10">
        <text>1-octadecanoyl-2-(9Z-octadecenoyl)-sn-glycerol + H2O = 2-(9Z-octadecenoyl)-glycerol + octadecanoate + H(+)</text>
        <dbReference type="Rhea" id="RHEA:77103"/>
        <dbReference type="ChEBI" id="CHEBI:15377"/>
        <dbReference type="ChEBI" id="CHEBI:15378"/>
        <dbReference type="ChEBI" id="CHEBI:25629"/>
        <dbReference type="ChEBI" id="CHEBI:73990"/>
        <dbReference type="ChEBI" id="CHEBI:75468"/>
    </reaction>
</comment>
<dbReference type="EC" id="3.1.1.116" evidence="3"/>
<evidence type="ECO:0000256" key="11">
    <source>
        <dbReference type="ARBA" id="ARBA00048919"/>
    </source>
</evidence>
<dbReference type="PRINTS" id="PR00111">
    <property type="entry name" value="ABHYDROLASE"/>
</dbReference>
<comment type="catalytic activity">
    <reaction evidence="8">
        <text>1-octadecanoyl-2-(4Z,7Z,10Z,13Z,16Z,19Z-docosahexaenoyl)-sn-glycerol + H2O = 2-(4Z,7Z,10Z,13Z,16Z,19Z-docosahexaenoyl)-glycerol + octadecanoate + H(+)</text>
        <dbReference type="Rhea" id="RHEA:77107"/>
        <dbReference type="ChEBI" id="CHEBI:15377"/>
        <dbReference type="ChEBI" id="CHEBI:15378"/>
        <dbReference type="ChEBI" id="CHEBI:25629"/>
        <dbReference type="ChEBI" id="CHEBI:77129"/>
        <dbReference type="ChEBI" id="CHEBI:186738"/>
    </reaction>
</comment>
<dbReference type="PANTHER" id="PTHR46118:SF4">
    <property type="entry name" value="PROTEIN ABHD11"/>
    <property type="match status" value="1"/>
</dbReference>
<comment type="catalytic activity">
    <reaction evidence="11">
        <text>1-octadecanoyl-2-(5Z,8Z,11Z,14Z-eicosatetraenoyl)-sn-glycerol + H2O = 2-(5Z,8Z,11Z,14Z-eicosatetraenoyl)-glycerol + octadecanoate + H(+)</text>
        <dbReference type="Rhea" id="RHEA:38507"/>
        <dbReference type="ChEBI" id="CHEBI:15377"/>
        <dbReference type="ChEBI" id="CHEBI:15378"/>
        <dbReference type="ChEBI" id="CHEBI:25629"/>
        <dbReference type="ChEBI" id="CHEBI:52392"/>
        <dbReference type="ChEBI" id="CHEBI:75728"/>
    </reaction>
</comment>
<evidence type="ECO:0000313" key="14">
    <source>
        <dbReference type="Proteomes" id="UP001153737"/>
    </source>
</evidence>
<evidence type="ECO:0000256" key="7">
    <source>
        <dbReference type="ARBA" id="ARBA00044064"/>
    </source>
</evidence>
<evidence type="ECO:0000256" key="3">
    <source>
        <dbReference type="ARBA" id="ARBA00026104"/>
    </source>
</evidence>
<evidence type="ECO:0000259" key="12">
    <source>
        <dbReference type="Pfam" id="PF00561"/>
    </source>
</evidence>
<gene>
    <name evidence="13" type="ORF">PHAECO_LOCUS2740</name>
</gene>
<reference evidence="13" key="2">
    <citation type="submission" date="2022-10" db="EMBL/GenBank/DDBJ databases">
        <authorList>
            <consortium name="ENA_rothamsted_submissions"/>
            <consortium name="culmorum"/>
            <person name="King R."/>
        </authorList>
    </citation>
    <scope>NUCLEOTIDE SEQUENCE</scope>
</reference>
<feature type="domain" description="AB hydrolase-1" evidence="12">
    <location>
        <begin position="78"/>
        <end position="194"/>
    </location>
</feature>
<evidence type="ECO:0000313" key="13">
    <source>
        <dbReference type="EMBL" id="CAG9815156.1"/>
    </source>
</evidence>
<comment type="similarity">
    <text evidence="1">Belongs to the AB hydrolase superfamily.</text>
</comment>
<protein>
    <recommendedName>
        <fullName evidence="7">sn-1-specific diacylglycerol lipase ABHD11</fullName>
        <ecNumber evidence="3">3.1.1.116</ecNumber>
    </recommendedName>
    <alternativeName>
        <fullName evidence="4">Alpha/beta hydrolase domain-containing protein 11</fullName>
    </alternativeName>
</protein>
<evidence type="ECO:0000256" key="6">
    <source>
        <dbReference type="ARBA" id="ARBA00043742"/>
    </source>
</evidence>
<comment type="catalytic activity">
    <reaction evidence="6">
        <text>a 1,3-diacyl-sn-glycerol + H2O = a 1-acyl-sn-glycerol + a fatty acid + H(+)</text>
        <dbReference type="Rhea" id="RHEA:38503"/>
        <dbReference type="ChEBI" id="CHEBI:15377"/>
        <dbReference type="ChEBI" id="CHEBI:15378"/>
        <dbReference type="ChEBI" id="CHEBI:28868"/>
        <dbReference type="ChEBI" id="CHEBI:64683"/>
        <dbReference type="ChEBI" id="CHEBI:77272"/>
    </reaction>
</comment>
<sequence length="287" mass="32217">MMTKVSCSTLTSNFSYINVRMFFSKLKNSLSLKFSYPISTNIKLSVRHVSNTETLEPVKMSYASYESTVSEGHDQASPLIIMHGLFGSKSNWNSLCKAYNQKSNPPRKIIAIDARNHGDSPHNEHHSYAHLAADIKALFEQLSISKATLMGHSMGGRAVMLFALKYPELVDRLVVVDISPVTDSPNMNNLPDLFRALETVSLPTEVSMSQARILADSQLEKYISSKELRSFLLTNLVQRDNGRYDWRVNISALLKNYNNIAKFPLVNELQYDGPTLFLAGTNSDFVQ</sequence>
<evidence type="ECO:0000256" key="1">
    <source>
        <dbReference type="ARBA" id="ARBA00008645"/>
    </source>
</evidence>
<evidence type="ECO:0000256" key="8">
    <source>
        <dbReference type="ARBA" id="ARBA00048283"/>
    </source>
</evidence>
<accession>A0A9N9SAH0</accession>
<dbReference type="PANTHER" id="PTHR46118">
    <property type="entry name" value="PROTEIN ABHD11"/>
    <property type="match status" value="1"/>
</dbReference>
<evidence type="ECO:0000256" key="4">
    <source>
        <dbReference type="ARBA" id="ARBA00042703"/>
    </source>
</evidence>
<comment type="catalytic activity">
    <reaction evidence="5">
        <text>a 1,2-diacyl-sn-glycerol + H2O = a 2-acylglycerol + a fatty acid + H(+)</text>
        <dbReference type="Rhea" id="RHEA:33275"/>
        <dbReference type="ChEBI" id="CHEBI:15377"/>
        <dbReference type="ChEBI" id="CHEBI:15378"/>
        <dbReference type="ChEBI" id="CHEBI:17389"/>
        <dbReference type="ChEBI" id="CHEBI:17815"/>
        <dbReference type="ChEBI" id="CHEBI:28868"/>
        <dbReference type="EC" id="3.1.1.116"/>
    </reaction>
</comment>
<dbReference type="GO" id="GO:0005739">
    <property type="term" value="C:mitochondrion"/>
    <property type="evidence" value="ECO:0007669"/>
    <property type="project" value="TreeGrafter"/>
</dbReference>
<dbReference type="SUPFAM" id="SSF53474">
    <property type="entry name" value="alpha/beta-Hydrolases"/>
    <property type="match status" value="1"/>
</dbReference>
<dbReference type="AlphaFoldDB" id="A0A9N9SAH0"/>
<organism evidence="13 14">
    <name type="scientific">Phaedon cochleariae</name>
    <name type="common">Mustard beetle</name>
    <dbReference type="NCBI Taxonomy" id="80249"/>
    <lineage>
        <taxon>Eukaryota</taxon>
        <taxon>Metazoa</taxon>
        <taxon>Ecdysozoa</taxon>
        <taxon>Arthropoda</taxon>
        <taxon>Hexapoda</taxon>
        <taxon>Insecta</taxon>
        <taxon>Pterygota</taxon>
        <taxon>Neoptera</taxon>
        <taxon>Endopterygota</taxon>
        <taxon>Coleoptera</taxon>
        <taxon>Polyphaga</taxon>
        <taxon>Cucujiformia</taxon>
        <taxon>Chrysomeloidea</taxon>
        <taxon>Chrysomelidae</taxon>
        <taxon>Chrysomelinae</taxon>
        <taxon>Chrysomelini</taxon>
        <taxon>Phaedon</taxon>
    </lineage>
</organism>
<name>A0A9N9SAH0_PHACE</name>
<dbReference type="InterPro" id="IPR029058">
    <property type="entry name" value="AB_hydrolase_fold"/>
</dbReference>
<dbReference type="Proteomes" id="UP001153737">
    <property type="component" value="Chromosome 11"/>
</dbReference>
<keyword evidence="2" id="KW-0378">Hydrolase</keyword>